<dbReference type="PANTHER" id="PTHR42718">
    <property type="entry name" value="MAJOR FACILITATOR SUPERFAMILY MULTIDRUG TRANSPORTER MFSC"/>
    <property type="match status" value="1"/>
</dbReference>
<comment type="subcellular location">
    <subcellularLocation>
        <location evidence="1">Membrane</location>
        <topology evidence="1">Multi-pass membrane protein</topology>
    </subcellularLocation>
</comment>
<dbReference type="Gene3D" id="1.20.1250.20">
    <property type="entry name" value="MFS general substrate transporter like domains"/>
    <property type="match status" value="2"/>
</dbReference>
<feature type="transmembrane region" description="Helical" evidence="6">
    <location>
        <begin position="344"/>
        <end position="362"/>
    </location>
</feature>
<reference evidence="7" key="1">
    <citation type="submission" date="2023-07" db="EMBL/GenBank/DDBJ databases">
        <title>Black Yeasts Isolated from many extreme environments.</title>
        <authorList>
            <person name="Coleine C."/>
            <person name="Stajich J.E."/>
            <person name="Selbmann L."/>
        </authorList>
    </citation>
    <scope>NUCLEOTIDE SEQUENCE</scope>
    <source>
        <strain evidence="7">CCFEE 5485</strain>
    </source>
</reference>
<sequence>MNGQRRKSMPELFTRQHKTYETPPPFLPPRKPARGRSRQSRDMPLTSSPYDQLGSPRGSLIGSRPSSLPSIPDLEADTHAHAGSIVSPQQSPIHSRPASAASARRESTGRRKLPLRRHPSVQRHPSLQVGRTPSEDDPVHLTVHPALLSPSRSTPLLRSEQPRPRSHPPSTAIFRSREEMSDGLGDPWKPSSLAPPSPALRPPAPQPRASFHRLSSLDNVIRYREEVARWKRASSLLHLEAGSLDIQPPTTAGSEYPLVQAANVPTIEVLDERSSAASNQEETMSPLHGGKNRFRSFAAEVGFCFTIATQMFLSEYLISGFALALPELVARTGVIEVGSGTLGLFWPASLLTLTLSATILICARLADIHGGYRLFMLGLIWLGIWSLIPGFFTSVVVLDVSRAMQGLALAAFMPSTFVLVSTFYEHGPRKNFVLGLYAGCAPVGFFAGILVAGALPQDESRWYLWIAAILAFIATITGYLTVPHDWTDRKQLGLKMDWLGGFLITAGLMLLSYALAYEPDANTYDRARNGFSFPSVYGPCVAGMLCLGAAVWVEGWYAECPLLPFDFFRPKGSMAMCLAGLCFYASYGVWLYESAEFFQSPSGTIHHRLSGIGLATWYTPTAIGGLILCVVGASLMHIVHMKILLLISGLAWIGAPLLLALCPLPVNYWAFVMPSMLCATLGIDLTFTMSLVYFSSTQPKRYQGLCGAICSILVNLAISFALPLSEIIEAKAASTIACNARDETSVYKPCIDRSINWSYRAMFFYAAASACCGLIICALFVHFPRQQESEKPADEERPRETSSEVSTLVEVGWYDSQKLPEIGGTKAKAPAEGHRPCTLGKY</sequence>
<evidence type="ECO:0000256" key="1">
    <source>
        <dbReference type="ARBA" id="ARBA00004141"/>
    </source>
</evidence>
<dbReference type="EMBL" id="JAUTXT010000005">
    <property type="protein sequence ID" value="KAK3678044.1"/>
    <property type="molecule type" value="Genomic_DNA"/>
</dbReference>
<dbReference type="SUPFAM" id="SSF103473">
    <property type="entry name" value="MFS general substrate transporter"/>
    <property type="match status" value="1"/>
</dbReference>
<feature type="transmembrane region" description="Helical" evidence="6">
    <location>
        <begin position="462"/>
        <end position="482"/>
    </location>
</feature>
<evidence type="ECO:0000313" key="8">
    <source>
        <dbReference type="Proteomes" id="UP001274830"/>
    </source>
</evidence>
<feature type="transmembrane region" description="Helical" evidence="6">
    <location>
        <begin position="436"/>
        <end position="456"/>
    </location>
</feature>
<protein>
    <recommendedName>
        <fullName evidence="9">Major facilitator superfamily (MFS) profile domain-containing protein</fullName>
    </recommendedName>
</protein>
<dbReference type="Proteomes" id="UP001274830">
    <property type="component" value="Unassembled WGS sequence"/>
</dbReference>
<feature type="compositionally biased region" description="Low complexity" evidence="5">
    <location>
        <begin position="147"/>
        <end position="159"/>
    </location>
</feature>
<gene>
    <name evidence="7" type="ORF">LTR78_002139</name>
</gene>
<feature type="transmembrane region" description="Helical" evidence="6">
    <location>
        <begin position="643"/>
        <end position="666"/>
    </location>
</feature>
<dbReference type="Pfam" id="PF07690">
    <property type="entry name" value="MFS_1"/>
    <property type="match status" value="1"/>
</dbReference>
<keyword evidence="2 6" id="KW-0812">Transmembrane</keyword>
<evidence type="ECO:0000256" key="5">
    <source>
        <dbReference type="SAM" id="MobiDB-lite"/>
    </source>
</evidence>
<dbReference type="InterPro" id="IPR011701">
    <property type="entry name" value="MFS"/>
</dbReference>
<evidence type="ECO:0000256" key="2">
    <source>
        <dbReference type="ARBA" id="ARBA00022692"/>
    </source>
</evidence>
<keyword evidence="3 6" id="KW-1133">Transmembrane helix</keyword>
<dbReference type="GO" id="GO:0016020">
    <property type="term" value="C:membrane"/>
    <property type="evidence" value="ECO:0007669"/>
    <property type="project" value="UniProtKB-SubCell"/>
</dbReference>
<feature type="transmembrane region" description="Helical" evidence="6">
    <location>
        <begin position="762"/>
        <end position="781"/>
    </location>
</feature>
<keyword evidence="8" id="KW-1185">Reference proteome</keyword>
<organism evidence="7 8">
    <name type="scientific">Recurvomyces mirabilis</name>
    <dbReference type="NCBI Taxonomy" id="574656"/>
    <lineage>
        <taxon>Eukaryota</taxon>
        <taxon>Fungi</taxon>
        <taxon>Dikarya</taxon>
        <taxon>Ascomycota</taxon>
        <taxon>Pezizomycotina</taxon>
        <taxon>Dothideomycetes</taxon>
        <taxon>Dothideomycetidae</taxon>
        <taxon>Mycosphaerellales</taxon>
        <taxon>Teratosphaeriaceae</taxon>
        <taxon>Recurvomyces</taxon>
    </lineage>
</organism>
<feature type="region of interest" description="Disordered" evidence="5">
    <location>
        <begin position="1"/>
        <end position="211"/>
    </location>
</feature>
<evidence type="ECO:0000256" key="3">
    <source>
        <dbReference type="ARBA" id="ARBA00022989"/>
    </source>
</evidence>
<dbReference type="AlphaFoldDB" id="A0AAE0WTS7"/>
<feature type="transmembrane region" description="Helical" evidence="6">
    <location>
        <begin position="574"/>
        <end position="592"/>
    </location>
</feature>
<keyword evidence="4 6" id="KW-0472">Membrane</keyword>
<feature type="transmembrane region" description="Helical" evidence="6">
    <location>
        <begin position="612"/>
        <end position="636"/>
    </location>
</feature>
<evidence type="ECO:0000256" key="6">
    <source>
        <dbReference type="SAM" id="Phobius"/>
    </source>
</evidence>
<feature type="transmembrane region" description="Helical" evidence="6">
    <location>
        <begin position="403"/>
        <end position="424"/>
    </location>
</feature>
<name>A0AAE0WTS7_9PEZI</name>
<feature type="transmembrane region" description="Helical" evidence="6">
    <location>
        <begin position="705"/>
        <end position="724"/>
    </location>
</feature>
<feature type="transmembrane region" description="Helical" evidence="6">
    <location>
        <begin position="301"/>
        <end position="324"/>
    </location>
</feature>
<feature type="transmembrane region" description="Helical" evidence="6">
    <location>
        <begin position="494"/>
        <end position="516"/>
    </location>
</feature>
<evidence type="ECO:0008006" key="9">
    <source>
        <dbReference type="Google" id="ProtNLM"/>
    </source>
</evidence>
<comment type="caution">
    <text evidence="7">The sequence shown here is derived from an EMBL/GenBank/DDBJ whole genome shotgun (WGS) entry which is preliminary data.</text>
</comment>
<accession>A0AAE0WTS7</accession>
<feature type="compositionally biased region" description="Pro residues" evidence="5">
    <location>
        <begin position="193"/>
        <end position="206"/>
    </location>
</feature>
<feature type="compositionally biased region" description="Basic residues" evidence="5">
    <location>
        <begin position="110"/>
        <end position="121"/>
    </location>
</feature>
<feature type="transmembrane region" description="Helical" evidence="6">
    <location>
        <begin position="374"/>
        <end position="397"/>
    </location>
</feature>
<dbReference type="PANTHER" id="PTHR42718:SF11">
    <property type="entry name" value="MAJOR FACILITATOR SUPERFAMILY (MFS) PROFILE DOMAIN-CONTAINING PROTEIN"/>
    <property type="match status" value="1"/>
</dbReference>
<evidence type="ECO:0000313" key="7">
    <source>
        <dbReference type="EMBL" id="KAK3678044.1"/>
    </source>
</evidence>
<dbReference type="InterPro" id="IPR036259">
    <property type="entry name" value="MFS_trans_sf"/>
</dbReference>
<feature type="transmembrane region" description="Helical" evidence="6">
    <location>
        <begin position="536"/>
        <end position="553"/>
    </location>
</feature>
<dbReference type="GO" id="GO:0022857">
    <property type="term" value="F:transmembrane transporter activity"/>
    <property type="evidence" value="ECO:0007669"/>
    <property type="project" value="InterPro"/>
</dbReference>
<feature type="transmembrane region" description="Helical" evidence="6">
    <location>
        <begin position="672"/>
        <end position="693"/>
    </location>
</feature>
<proteinExistence type="predicted"/>
<feature type="region of interest" description="Disordered" evidence="5">
    <location>
        <begin position="821"/>
        <end position="842"/>
    </location>
</feature>
<evidence type="ECO:0000256" key="4">
    <source>
        <dbReference type="ARBA" id="ARBA00023136"/>
    </source>
</evidence>